<name>A0A8C7MVV3_ONCKI</name>
<dbReference type="PRINTS" id="PR00080">
    <property type="entry name" value="SDRFAMILY"/>
</dbReference>
<protein>
    <submittedName>
        <fullName evidence="3">Retinol dehydrogenase 8-like</fullName>
    </submittedName>
</protein>
<evidence type="ECO:0000256" key="2">
    <source>
        <dbReference type="ARBA" id="ARBA00023002"/>
    </source>
</evidence>
<dbReference type="PRINTS" id="PR00081">
    <property type="entry name" value="GDHRDH"/>
</dbReference>
<dbReference type="SUPFAM" id="SSF51735">
    <property type="entry name" value="NAD(P)-binding Rossmann-fold domains"/>
    <property type="match status" value="1"/>
</dbReference>
<dbReference type="Gene3D" id="3.40.50.720">
    <property type="entry name" value="NAD(P)-binding Rossmann-like Domain"/>
    <property type="match status" value="1"/>
</dbReference>
<evidence type="ECO:0000313" key="3">
    <source>
        <dbReference type="Ensembl" id="ENSOKIP00005082193.1"/>
    </source>
</evidence>
<evidence type="ECO:0000313" key="4">
    <source>
        <dbReference type="Proteomes" id="UP000694557"/>
    </source>
</evidence>
<dbReference type="InterPro" id="IPR036291">
    <property type="entry name" value="NAD(P)-bd_dom_sf"/>
</dbReference>
<dbReference type="GeneTree" id="ENSGT00940000155412"/>
<dbReference type="PANTHER" id="PTHR43391">
    <property type="entry name" value="RETINOL DEHYDROGENASE-RELATED"/>
    <property type="match status" value="1"/>
</dbReference>
<reference evidence="3" key="1">
    <citation type="submission" date="2025-08" db="UniProtKB">
        <authorList>
            <consortium name="Ensembl"/>
        </authorList>
    </citation>
    <scope>IDENTIFICATION</scope>
</reference>
<dbReference type="GO" id="GO:0005829">
    <property type="term" value="C:cytosol"/>
    <property type="evidence" value="ECO:0007669"/>
    <property type="project" value="TreeGrafter"/>
</dbReference>
<dbReference type="AlphaFoldDB" id="A0A8C7MVV3"/>
<organism evidence="3 4">
    <name type="scientific">Oncorhynchus kisutch</name>
    <name type="common">Coho salmon</name>
    <name type="synonym">Salmo kisutch</name>
    <dbReference type="NCBI Taxonomy" id="8019"/>
    <lineage>
        <taxon>Eukaryota</taxon>
        <taxon>Metazoa</taxon>
        <taxon>Chordata</taxon>
        <taxon>Craniata</taxon>
        <taxon>Vertebrata</taxon>
        <taxon>Euteleostomi</taxon>
        <taxon>Actinopterygii</taxon>
        <taxon>Neopterygii</taxon>
        <taxon>Teleostei</taxon>
        <taxon>Protacanthopterygii</taxon>
        <taxon>Salmoniformes</taxon>
        <taxon>Salmonidae</taxon>
        <taxon>Salmoninae</taxon>
        <taxon>Oncorhynchus</taxon>
    </lineage>
</organism>
<dbReference type="Proteomes" id="UP000694557">
    <property type="component" value="Unassembled WGS sequence"/>
</dbReference>
<proteinExistence type="inferred from homology"/>
<comment type="similarity">
    <text evidence="1">Belongs to the short-chain dehydrogenases/reductases (SDR) family.</text>
</comment>
<keyword evidence="4" id="KW-1185">Reference proteome</keyword>
<dbReference type="GO" id="GO:0042572">
    <property type="term" value="P:retinol metabolic process"/>
    <property type="evidence" value="ECO:0007669"/>
    <property type="project" value="TreeGrafter"/>
</dbReference>
<dbReference type="GO" id="GO:0004745">
    <property type="term" value="F:all-trans-retinol dehydrogenase (NAD+) activity"/>
    <property type="evidence" value="ECO:0007669"/>
    <property type="project" value="TreeGrafter"/>
</dbReference>
<gene>
    <name evidence="3" type="primary">LOC109876113</name>
</gene>
<reference evidence="3" key="2">
    <citation type="submission" date="2025-09" db="UniProtKB">
        <authorList>
            <consortium name="Ensembl"/>
        </authorList>
    </citation>
    <scope>IDENTIFICATION</scope>
</reference>
<dbReference type="PANTHER" id="PTHR43391:SF8">
    <property type="entry name" value="RETINOL DEHYDROGENASE 8"/>
    <property type="match status" value="1"/>
</dbReference>
<dbReference type="PROSITE" id="PS00061">
    <property type="entry name" value="ADH_SHORT"/>
    <property type="match status" value="1"/>
</dbReference>
<dbReference type="Pfam" id="PF00106">
    <property type="entry name" value="adh_short"/>
    <property type="match status" value="1"/>
</dbReference>
<dbReference type="Ensembl" id="ENSOKIT00005087719.1">
    <property type="protein sequence ID" value="ENSOKIP00005082193.1"/>
    <property type="gene ID" value="ENSOKIG00005035637.1"/>
</dbReference>
<evidence type="ECO:0000256" key="1">
    <source>
        <dbReference type="ARBA" id="ARBA00006484"/>
    </source>
</evidence>
<sequence>SLRLYCHPVVTTGTQLKRRECSDHLCEQGCHSFLLVSLFLPLSSPSPSLPLFSLSSPLLLPLTSLSPSFSFPLVPTYLAPSFSLSSLSPTPSLFHSLPPLSPSSSFRLSLLLPPTSPFLLLPLTSLSPSFSHSPPSHLSLPLPSTPSHLSLPLLLPSSSLPPLSPPPSPIHSLPPLSPPPSPILLPPSHLSLFLSPSFSHPPPSLLSLPLLLPSSSLPPLSPPPSPIHSLPPLSPPSFSHPPPSLPPLSLSLPLLLPSSSLPPLSPPPIHSLPPLSPLPSPILLPPLSLSLVNNAGIGLVGPVESISIAEMKSVFETNFFGVIRMIKEVMPDMKKRKGGHIIVVSSVMGLQGVVFNDVYAASKFAMEGFCECLAVQLLKFNVTMSMIEPGPVHTEFESKMIQDVRQKEFPGADADTVNYFKNVYLPSSVDIFETLGQTPDDIARCTKKVIEQGSSARFRNLTNPLYTPIVALKYADETGGLSVHAFYHMLFNLGPLMHVSMKAMQYLTCGCLRSRTISPN</sequence>
<accession>A0A8C7MVV3</accession>
<keyword evidence="2" id="KW-0560">Oxidoreductase</keyword>
<dbReference type="InterPro" id="IPR020904">
    <property type="entry name" value="Sc_DH/Rdtase_CS"/>
</dbReference>
<dbReference type="InterPro" id="IPR002347">
    <property type="entry name" value="SDR_fam"/>
</dbReference>